<keyword evidence="5" id="KW-1185">Reference proteome</keyword>
<dbReference type="InterPro" id="IPR013083">
    <property type="entry name" value="Znf_RING/FYVE/PHD"/>
</dbReference>
<dbReference type="Proteomes" id="UP000077202">
    <property type="component" value="Unassembled WGS sequence"/>
</dbReference>
<name>A0A176VTX1_MARPO</name>
<feature type="transmembrane region" description="Helical" evidence="2">
    <location>
        <begin position="371"/>
        <end position="390"/>
    </location>
</feature>
<accession>A0A176VTX1</accession>
<evidence type="ECO:0000256" key="2">
    <source>
        <dbReference type="SAM" id="Phobius"/>
    </source>
</evidence>
<evidence type="ECO:0000259" key="3">
    <source>
        <dbReference type="Pfam" id="PF04564"/>
    </source>
</evidence>
<keyword evidence="2" id="KW-0472">Membrane</keyword>
<dbReference type="Gene3D" id="3.30.40.10">
    <property type="entry name" value="Zinc/RING finger domain, C3HC4 (zinc finger)"/>
    <property type="match status" value="1"/>
</dbReference>
<feature type="domain" description="U-box" evidence="3">
    <location>
        <begin position="177"/>
        <end position="215"/>
    </location>
</feature>
<evidence type="ECO:0000313" key="5">
    <source>
        <dbReference type="Proteomes" id="UP000077202"/>
    </source>
</evidence>
<comment type="caution">
    <text evidence="4">The sequence shown here is derived from an EMBL/GenBank/DDBJ whole genome shotgun (WGS) entry which is preliminary data.</text>
</comment>
<dbReference type="AlphaFoldDB" id="A0A176VTX1"/>
<dbReference type="Pfam" id="PF04564">
    <property type="entry name" value="U-box"/>
    <property type="match status" value="1"/>
</dbReference>
<sequence length="409" mass="46808">MYDIDALAIGNVESAVRKLIDSLTQFRSTSASQASQIVEEEVNHFQIALKEILRLLADELQPTESGEAPSTDRLVGKLNKAIDYVQSISKYGSGFPDLRVIKHELASLRQEVDCSFSATFDEEHWASLNSPLVKIFAASAKETKEDVDIVRIVIRIGSGKEGRLIEEDEEDEDEDEDYYDPITYELMCDPVKGSDGHTYDRWTIIDHDMTQSPFDQRRNKPFFIACDDLNVRSSLFEKYGSSGAVDLFHERRRSYRQQAIELANEENHDESEVLKMLNHVLEWDPEDHECQKLRLYIVGRSHPSRLFPEHSIRPIDPDMIRNSLSGDDDDESLESLSSFRRQTEERGILPEPSPPFPPVRPFAGLGDGGCFYAMCCACVLLCCMMCMGRIDEDRLFFNRRRAREGRFED</sequence>
<comment type="pathway">
    <text evidence="1">Protein modification; protein ubiquitination.</text>
</comment>
<dbReference type="GO" id="GO:0004842">
    <property type="term" value="F:ubiquitin-protein transferase activity"/>
    <property type="evidence" value="ECO:0007669"/>
    <property type="project" value="InterPro"/>
</dbReference>
<evidence type="ECO:0000256" key="1">
    <source>
        <dbReference type="ARBA" id="ARBA00004906"/>
    </source>
</evidence>
<dbReference type="GO" id="GO:0016567">
    <property type="term" value="P:protein ubiquitination"/>
    <property type="evidence" value="ECO:0007669"/>
    <property type="project" value="UniProtKB-UniPathway"/>
</dbReference>
<dbReference type="InterPro" id="IPR003613">
    <property type="entry name" value="Ubox_domain"/>
</dbReference>
<organism evidence="4 5">
    <name type="scientific">Marchantia polymorpha subsp. ruderalis</name>
    <dbReference type="NCBI Taxonomy" id="1480154"/>
    <lineage>
        <taxon>Eukaryota</taxon>
        <taxon>Viridiplantae</taxon>
        <taxon>Streptophyta</taxon>
        <taxon>Embryophyta</taxon>
        <taxon>Marchantiophyta</taxon>
        <taxon>Marchantiopsida</taxon>
        <taxon>Marchantiidae</taxon>
        <taxon>Marchantiales</taxon>
        <taxon>Marchantiaceae</taxon>
        <taxon>Marchantia</taxon>
    </lineage>
</organism>
<reference evidence="4" key="1">
    <citation type="submission" date="2016-03" db="EMBL/GenBank/DDBJ databases">
        <title>Mechanisms controlling the formation of the plant cell surface in tip-growing cells are functionally conserved among land plants.</title>
        <authorList>
            <person name="Honkanen S."/>
            <person name="Jones V.A."/>
            <person name="Morieri G."/>
            <person name="Champion C."/>
            <person name="Hetherington A.J."/>
            <person name="Kelly S."/>
            <person name="Saint-Marcoux D."/>
            <person name="Proust H."/>
            <person name="Prescott H."/>
            <person name="Dolan L."/>
        </authorList>
    </citation>
    <scope>NUCLEOTIDE SEQUENCE [LARGE SCALE GENOMIC DNA]</scope>
    <source>
        <tissue evidence="4">Whole gametophyte</tissue>
    </source>
</reference>
<keyword evidence="2" id="KW-0812">Transmembrane</keyword>
<protein>
    <recommendedName>
        <fullName evidence="3">U-box domain-containing protein</fullName>
    </recommendedName>
</protein>
<gene>
    <name evidence="4" type="ORF">AXG93_4316s1270</name>
</gene>
<dbReference type="UniPathway" id="UPA00143"/>
<evidence type="ECO:0000313" key="4">
    <source>
        <dbReference type="EMBL" id="OAE23595.1"/>
    </source>
</evidence>
<dbReference type="SUPFAM" id="SSF57850">
    <property type="entry name" value="RING/U-box"/>
    <property type="match status" value="1"/>
</dbReference>
<keyword evidence="2" id="KW-1133">Transmembrane helix</keyword>
<dbReference type="EMBL" id="LVLJ01002823">
    <property type="protein sequence ID" value="OAE23595.1"/>
    <property type="molecule type" value="Genomic_DNA"/>
</dbReference>
<proteinExistence type="predicted"/>